<dbReference type="FunFam" id="3.30.300.30:FF:000008">
    <property type="entry name" value="2,3-dihydroxybenzoate-AMP ligase"/>
    <property type="match status" value="1"/>
</dbReference>
<dbReference type="PROSITE" id="PS00455">
    <property type="entry name" value="AMP_BINDING"/>
    <property type="match status" value="1"/>
</dbReference>
<dbReference type="NCBIfam" id="NF004837">
    <property type="entry name" value="PRK06187.1"/>
    <property type="match status" value="1"/>
</dbReference>
<dbReference type="RefSeq" id="WP_278286839.1">
    <property type="nucleotide sequence ID" value="NZ_PDJQ01000001.1"/>
</dbReference>
<dbReference type="Gene3D" id="3.30.300.30">
    <property type="match status" value="1"/>
</dbReference>
<dbReference type="Gene3D" id="3.40.50.12780">
    <property type="entry name" value="N-terminal domain of ligase-like"/>
    <property type="match status" value="1"/>
</dbReference>
<dbReference type="CDD" id="cd12119">
    <property type="entry name" value="ttLC_FACS_AlkK_like"/>
    <property type="match status" value="1"/>
</dbReference>
<name>A0A2A9HEC7_TEPT2</name>
<dbReference type="PANTHER" id="PTHR43859:SF4">
    <property type="entry name" value="BUTANOATE--COA LIGASE AAE1-RELATED"/>
    <property type="match status" value="1"/>
</dbReference>
<evidence type="ECO:0000256" key="1">
    <source>
        <dbReference type="ARBA" id="ARBA00006432"/>
    </source>
</evidence>
<dbReference type="Proteomes" id="UP000223071">
    <property type="component" value="Unassembled WGS sequence"/>
</dbReference>
<dbReference type="AlphaFoldDB" id="A0A2A9HEC7"/>
<feature type="domain" description="AMP-binding enzyme C-terminal" evidence="6">
    <location>
        <begin position="449"/>
        <end position="526"/>
    </location>
</feature>
<evidence type="ECO:0000256" key="2">
    <source>
        <dbReference type="ARBA" id="ARBA00022598"/>
    </source>
</evidence>
<dbReference type="PANTHER" id="PTHR43859">
    <property type="entry name" value="ACYL-ACTIVATING ENZYME"/>
    <property type="match status" value="1"/>
</dbReference>
<dbReference type="InterPro" id="IPR020845">
    <property type="entry name" value="AMP-binding_CS"/>
</dbReference>
<dbReference type="Pfam" id="PF00501">
    <property type="entry name" value="AMP-binding"/>
    <property type="match status" value="1"/>
</dbReference>
<keyword evidence="3" id="KW-0276">Fatty acid metabolism</keyword>
<keyword evidence="2" id="KW-0436">Ligase</keyword>
<dbReference type="InterPro" id="IPR045851">
    <property type="entry name" value="AMP-bd_C_sf"/>
</dbReference>
<gene>
    <name evidence="7" type="ORF">A9A59_1589</name>
</gene>
<evidence type="ECO:0000256" key="3">
    <source>
        <dbReference type="ARBA" id="ARBA00022832"/>
    </source>
</evidence>
<dbReference type="SUPFAM" id="SSF56801">
    <property type="entry name" value="Acetyl-CoA synthetase-like"/>
    <property type="match status" value="1"/>
</dbReference>
<comment type="caution">
    <text evidence="7">The sequence shown here is derived from an EMBL/GenBank/DDBJ whole genome shotgun (WGS) entry which is preliminary data.</text>
</comment>
<reference evidence="7 8" key="1">
    <citation type="submission" date="2017-09" db="EMBL/GenBank/DDBJ databases">
        <title>Sequencing the genomes of two abundant thermophiles in Great Basin hot springs: Thermocrinis jamiesonii and novel Chloroflexi Thermoflexus hugenholtzii.</title>
        <authorList>
            <person name="Hedlund B."/>
        </authorList>
    </citation>
    <scope>NUCLEOTIDE SEQUENCE [LARGE SCALE GENOMIC DNA]</scope>
    <source>
        <strain evidence="7 8">G233</strain>
    </source>
</reference>
<evidence type="ECO:0000313" key="8">
    <source>
        <dbReference type="Proteomes" id="UP000223071"/>
    </source>
</evidence>
<dbReference type="EMBL" id="PDJQ01000001">
    <property type="protein sequence ID" value="PFG74367.1"/>
    <property type="molecule type" value="Genomic_DNA"/>
</dbReference>
<dbReference type="Pfam" id="PF13193">
    <property type="entry name" value="AMP-binding_C"/>
    <property type="match status" value="1"/>
</dbReference>
<dbReference type="InterPro" id="IPR000873">
    <property type="entry name" value="AMP-dep_synth/lig_dom"/>
</dbReference>
<protein>
    <submittedName>
        <fullName evidence="7">Fatty-acyl-CoA synthase</fullName>
    </submittedName>
</protein>
<sequence length="549" mass="60849">MFPSTMMDIPLTVQNIFWRVERLFYDKPLATYTESGEAIRSTYGELARNVHRLASALAKEGVREGTRVGTFGWNTQRHLECYFAIPCMGAVLHTINVRLFADQLEYIIAHAEDEVIFCDRSVLPILEGLAGKIPTVRLVVLMNDGPEPTGKLPRTVDYHEFLASGDDHFAWPTLDERAAAAMCYTSGTTGNPKGVVYSHRSTMIHSLVAALPDSVNISEVDTLMYAVPMFHANAWGLPYAAANAGASQVFSDRFLDAERVVNLLDREGVTISAGVPTVWLPVLNLLDQTGRKLPKLQRVLCGGSAAPPALIAGLRRHGIRLVHAWGMTETSPLASLTRIRSTMLDWPEEKQLEVAAKQGVIVPTLEWRIVDLETGNEQPWDGKSIGELQIRGPYITGTYYNDPTASEKFMDGWLRTGDVATIDPLGYVQLVDRTKDLVKSGGEWISSVELENLIMAHPKVLEAAVVGLPHPRWQERPVAAVVPKPEYRGQLTADEIREYLADKVAKWWLPDEVVFLDALPRTSVGKFAKNQLRDQLADVAKRWSASATA</sequence>
<evidence type="ECO:0000256" key="4">
    <source>
        <dbReference type="ARBA" id="ARBA00023098"/>
    </source>
</evidence>
<keyword evidence="8" id="KW-1185">Reference proteome</keyword>
<keyword evidence="4" id="KW-0443">Lipid metabolism</keyword>
<dbReference type="InterPro" id="IPR025110">
    <property type="entry name" value="AMP-bd_C"/>
</dbReference>
<proteinExistence type="inferred from homology"/>
<evidence type="ECO:0000313" key="7">
    <source>
        <dbReference type="EMBL" id="PFG74367.1"/>
    </source>
</evidence>
<dbReference type="GO" id="GO:0016874">
    <property type="term" value="F:ligase activity"/>
    <property type="evidence" value="ECO:0007669"/>
    <property type="project" value="UniProtKB-KW"/>
</dbReference>
<comment type="similarity">
    <text evidence="1">Belongs to the ATP-dependent AMP-binding enzyme family.</text>
</comment>
<organism evidence="7 8">
    <name type="scientific">Tepidiforma thermophila (strain KCTC 52669 / CGMCC 1.13589 / G233)</name>
    <dbReference type="NCBI Taxonomy" id="2761530"/>
    <lineage>
        <taxon>Bacteria</taxon>
        <taxon>Bacillati</taxon>
        <taxon>Chloroflexota</taxon>
        <taxon>Tepidiformia</taxon>
        <taxon>Tepidiformales</taxon>
        <taxon>Tepidiformaceae</taxon>
        <taxon>Tepidiforma</taxon>
    </lineage>
</organism>
<accession>A0A2A9HEC7</accession>
<evidence type="ECO:0000259" key="6">
    <source>
        <dbReference type="Pfam" id="PF13193"/>
    </source>
</evidence>
<feature type="domain" description="AMP-dependent synthetase/ligase" evidence="5">
    <location>
        <begin position="26"/>
        <end position="400"/>
    </location>
</feature>
<dbReference type="InterPro" id="IPR042099">
    <property type="entry name" value="ANL_N_sf"/>
</dbReference>
<evidence type="ECO:0000259" key="5">
    <source>
        <dbReference type="Pfam" id="PF00501"/>
    </source>
</evidence>
<dbReference type="GO" id="GO:0006631">
    <property type="term" value="P:fatty acid metabolic process"/>
    <property type="evidence" value="ECO:0007669"/>
    <property type="project" value="UniProtKB-KW"/>
</dbReference>